<feature type="transmembrane region" description="Helical" evidence="2">
    <location>
        <begin position="121"/>
        <end position="144"/>
    </location>
</feature>
<proteinExistence type="predicted"/>
<dbReference type="EMBL" id="BMFW01000014">
    <property type="protein sequence ID" value="GGH97776.1"/>
    <property type="molecule type" value="Genomic_DNA"/>
</dbReference>
<feature type="transmembrane region" description="Helical" evidence="2">
    <location>
        <begin position="218"/>
        <end position="247"/>
    </location>
</feature>
<gene>
    <name evidence="4" type="ORF">GCM10007170_28800</name>
</gene>
<dbReference type="InterPro" id="IPR057169">
    <property type="entry name" value="DUF7847"/>
</dbReference>
<evidence type="ECO:0000313" key="4">
    <source>
        <dbReference type="EMBL" id="GGH97776.1"/>
    </source>
</evidence>
<evidence type="ECO:0000259" key="3">
    <source>
        <dbReference type="Pfam" id="PF25231"/>
    </source>
</evidence>
<dbReference type="Pfam" id="PF25231">
    <property type="entry name" value="DUF7847"/>
    <property type="match status" value="1"/>
</dbReference>
<evidence type="ECO:0000256" key="2">
    <source>
        <dbReference type="SAM" id="Phobius"/>
    </source>
</evidence>
<reference evidence="5" key="1">
    <citation type="journal article" date="2019" name="Int. J. Syst. Evol. Microbiol.">
        <title>The Global Catalogue of Microorganisms (GCM) 10K type strain sequencing project: providing services to taxonomists for standard genome sequencing and annotation.</title>
        <authorList>
            <consortium name="The Broad Institute Genomics Platform"/>
            <consortium name="The Broad Institute Genome Sequencing Center for Infectious Disease"/>
            <person name="Wu L."/>
            <person name="Ma J."/>
        </authorList>
    </citation>
    <scope>NUCLEOTIDE SEQUENCE [LARGE SCALE GENOMIC DNA]</scope>
    <source>
        <strain evidence="5">CGMCC 1.12778</strain>
    </source>
</reference>
<dbReference type="PANTHER" id="PTHR33133:SF1">
    <property type="entry name" value="EXPRESSED PROTEIN-RELATED"/>
    <property type="match status" value="1"/>
</dbReference>
<keyword evidence="2" id="KW-1133">Transmembrane helix</keyword>
<keyword evidence="2" id="KW-0812">Transmembrane</keyword>
<feature type="compositionally biased region" description="Low complexity" evidence="1">
    <location>
        <begin position="48"/>
        <end position="58"/>
    </location>
</feature>
<sequence>MSPQESGPGDPTQGWPGDGHDDGGSAPAGGRGTVPPAWEQPWAPPQQPQWQPRPGQYPNGDQYPNPQYPGGTYPGASYGASPYGQPRYAAPPKPGIIPLRPLMFGEVLDGSFQAIRRNGKAMLGAGVLAQSLSAILAAVLTGVLATSSGSIETWAETASSGDIASLGIGLMASFALLSILSVFMSAVLQGAMVVPVARSVLNRPTGFRRMLSLARPRIGALIRLAALLVAAALAAVMLFFVLIVLLFSNVRGTAALLVIPLMMGFGAAFLWVAIKLMVAPAAVVIEELGAFAGLRRSWELTRANWWRILGITLLVGILVAVITQVVLIPAGILPRVLSDVVSPHGGSGRDAGLAVAIGIITAVVGALVGAVGYAFQTSVMALLYMDLRMRRDGLDIALLRQLETGADPDGIPGRGIQGAGSTPYPGYGTAPGAWPYGR</sequence>
<dbReference type="RefSeq" id="WP_229748482.1">
    <property type="nucleotide sequence ID" value="NZ_BMFW01000014.1"/>
</dbReference>
<feature type="transmembrane region" description="Helical" evidence="2">
    <location>
        <begin position="164"/>
        <end position="197"/>
    </location>
</feature>
<evidence type="ECO:0000313" key="5">
    <source>
        <dbReference type="Proteomes" id="UP000643279"/>
    </source>
</evidence>
<dbReference type="PANTHER" id="PTHR33133">
    <property type="entry name" value="OS08G0107100 PROTEIN-RELATED"/>
    <property type="match status" value="1"/>
</dbReference>
<name>A0ABQ2AWV6_9MICC</name>
<feature type="transmembrane region" description="Helical" evidence="2">
    <location>
        <begin position="305"/>
        <end position="333"/>
    </location>
</feature>
<comment type="caution">
    <text evidence="4">The sequence shown here is derived from an EMBL/GenBank/DDBJ whole genome shotgun (WGS) entry which is preliminary data.</text>
</comment>
<feature type="region of interest" description="Disordered" evidence="1">
    <location>
        <begin position="1"/>
        <end position="76"/>
    </location>
</feature>
<protein>
    <recommendedName>
        <fullName evidence="3">DUF7847 domain-containing protein</fullName>
    </recommendedName>
</protein>
<feature type="transmembrane region" description="Helical" evidence="2">
    <location>
        <begin position="353"/>
        <end position="384"/>
    </location>
</feature>
<evidence type="ECO:0000256" key="1">
    <source>
        <dbReference type="SAM" id="MobiDB-lite"/>
    </source>
</evidence>
<dbReference type="Proteomes" id="UP000643279">
    <property type="component" value="Unassembled WGS sequence"/>
</dbReference>
<keyword evidence="2" id="KW-0472">Membrane</keyword>
<organism evidence="4 5">
    <name type="scientific">Arthrobacter liuii</name>
    <dbReference type="NCBI Taxonomy" id="1476996"/>
    <lineage>
        <taxon>Bacteria</taxon>
        <taxon>Bacillati</taxon>
        <taxon>Actinomycetota</taxon>
        <taxon>Actinomycetes</taxon>
        <taxon>Micrococcales</taxon>
        <taxon>Micrococcaceae</taxon>
        <taxon>Arthrobacter</taxon>
    </lineage>
</organism>
<feature type="domain" description="DUF7847" evidence="3">
    <location>
        <begin position="107"/>
        <end position="378"/>
    </location>
</feature>
<accession>A0ABQ2AWV6</accession>
<keyword evidence="5" id="KW-1185">Reference proteome</keyword>
<feature type="transmembrane region" description="Helical" evidence="2">
    <location>
        <begin position="253"/>
        <end position="274"/>
    </location>
</feature>